<evidence type="ECO:0000313" key="2">
    <source>
        <dbReference type="Proteomes" id="UP000256970"/>
    </source>
</evidence>
<evidence type="ECO:0000313" key="1">
    <source>
        <dbReference type="EMBL" id="SZX65033.1"/>
    </source>
</evidence>
<accession>A0A383VJB6</accession>
<dbReference type="Proteomes" id="UP000256970">
    <property type="component" value="Unassembled WGS sequence"/>
</dbReference>
<organism evidence="1 2">
    <name type="scientific">Tetradesmus obliquus</name>
    <name type="common">Green alga</name>
    <name type="synonym">Acutodesmus obliquus</name>
    <dbReference type="NCBI Taxonomy" id="3088"/>
    <lineage>
        <taxon>Eukaryota</taxon>
        <taxon>Viridiplantae</taxon>
        <taxon>Chlorophyta</taxon>
        <taxon>core chlorophytes</taxon>
        <taxon>Chlorophyceae</taxon>
        <taxon>CS clade</taxon>
        <taxon>Sphaeropleales</taxon>
        <taxon>Scenedesmaceae</taxon>
        <taxon>Tetradesmus</taxon>
    </lineage>
</organism>
<reference evidence="1 2" key="1">
    <citation type="submission" date="2016-10" db="EMBL/GenBank/DDBJ databases">
        <authorList>
            <person name="Cai Z."/>
        </authorList>
    </citation>
    <scope>NUCLEOTIDE SEQUENCE [LARGE SCALE GENOMIC DNA]</scope>
</reference>
<gene>
    <name evidence="1" type="ORF">BQ4739_LOCUS5495</name>
</gene>
<sequence length="121" mass="12766">MPVASHPCLQGRRTATKALLDAISAALSNEGRSSISLKRQQHHKGRWKITVCLNKGGMEAAGTGTTPLMQWGGSDSAAGARQALEKFAACLRGVAHPERVEALVRVIYTLLAEADGDVAMA</sequence>
<dbReference type="EMBL" id="FNXT01000532">
    <property type="protein sequence ID" value="SZX65033.1"/>
    <property type="molecule type" value="Genomic_DNA"/>
</dbReference>
<proteinExistence type="predicted"/>
<keyword evidence="2" id="KW-1185">Reference proteome</keyword>
<dbReference type="AlphaFoldDB" id="A0A383VJB6"/>
<name>A0A383VJB6_TETOB</name>
<protein>
    <submittedName>
        <fullName evidence="1">Uncharacterized protein</fullName>
    </submittedName>
</protein>